<organism evidence="14 15">
    <name type="scientific">Bordetella bronchiseptica 253</name>
    <dbReference type="NCBI Taxonomy" id="568707"/>
    <lineage>
        <taxon>Bacteria</taxon>
        <taxon>Pseudomonadati</taxon>
        <taxon>Pseudomonadota</taxon>
        <taxon>Betaproteobacteria</taxon>
        <taxon>Burkholderiales</taxon>
        <taxon>Alcaligenaceae</taxon>
        <taxon>Bordetella</taxon>
    </lineage>
</organism>
<dbReference type="Pfam" id="PF00512">
    <property type="entry name" value="HisKA"/>
    <property type="match status" value="1"/>
</dbReference>
<evidence type="ECO:0000313" key="14">
    <source>
        <dbReference type="EMBL" id="CCJ54953.1"/>
    </source>
</evidence>
<evidence type="ECO:0000256" key="9">
    <source>
        <dbReference type="ARBA" id="ARBA00023012"/>
    </source>
</evidence>
<dbReference type="InterPro" id="IPR003661">
    <property type="entry name" value="HisK_dim/P_dom"/>
</dbReference>
<dbReference type="GO" id="GO:0005886">
    <property type="term" value="C:plasma membrane"/>
    <property type="evidence" value="ECO:0007669"/>
    <property type="project" value="TreeGrafter"/>
</dbReference>
<proteinExistence type="predicted"/>
<comment type="subcellular location">
    <subcellularLocation>
        <location evidence="2">Membrane</location>
    </subcellularLocation>
</comment>
<dbReference type="RefSeq" id="WP_010925787.1">
    <property type="nucleotide sequence ID" value="NC_019382.1"/>
</dbReference>
<dbReference type="SMART" id="SM00304">
    <property type="entry name" value="HAMP"/>
    <property type="match status" value="1"/>
</dbReference>
<dbReference type="PANTHER" id="PTHR45436">
    <property type="entry name" value="SENSOR HISTIDINE KINASE YKOH"/>
    <property type="match status" value="1"/>
</dbReference>
<dbReference type="SUPFAM" id="SSF55874">
    <property type="entry name" value="ATPase domain of HSP90 chaperone/DNA topoisomerase II/histidine kinase"/>
    <property type="match status" value="1"/>
</dbReference>
<dbReference type="SUPFAM" id="SSF158472">
    <property type="entry name" value="HAMP domain-like"/>
    <property type="match status" value="1"/>
</dbReference>
<dbReference type="InterPro" id="IPR004358">
    <property type="entry name" value="Sig_transdc_His_kin-like_C"/>
</dbReference>
<dbReference type="CDD" id="cd00082">
    <property type="entry name" value="HisKA"/>
    <property type="match status" value="1"/>
</dbReference>
<dbReference type="InterPro" id="IPR003660">
    <property type="entry name" value="HAMP_dom"/>
</dbReference>
<keyword evidence="5" id="KW-0808">Transferase</keyword>
<dbReference type="InterPro" id="IPR036890">
    <property type="entry name" value="HATPase_C_sf"/>
</dbReference>
<keyword evidence="4" id="KW-0597">Phosphoprotein</keyword>
<dbReference type="SMART" id="SM00388">
    <property type="entry name" value="HisKA"/>
    <property type="match status" value="1"/>
</dbReference>
<dbReference type="EMBL" id="HE965806">
    <property type="protein sequence ID" value="CCJ54953.1"/>
    <property type="molecule type" value="Genomic_DNA"/>
</dbReference>
<accession>A0A0C6P543</accession>
<evidence type="ECO:0000259" key="12">
    <source>
        <dbReference type="PROSITE" id="PS50109"/>
    </source>
</evidence>
<dbReference type="CDD" id="cd06225">
    <property type="entry name" value="HAMP"/>
    <property type="match status" value="1"/>
</dbReference>
<dbReference type="InterPro" id="IPR036097">
    <property type="entry name" value="HisK_dim/P_sf"/>
</dbReference>
<dbReference type="PROSITE" id="PS50109">
    <property type="entry name" value="HIS_KIN"/>
    <property type="match status" value="1"/>
</dbReference>
<dbReference type="AlphaFoldDB" id="A0A0C6P543"/>
<dbReference type="PROSITE" id="PS50885">
    <property type="entry name" value="HAMP"/>
    <property type="match status" value="1"/>
</dbReference>
<evidence type="ECO:0000256" key="2">
    <source>
        <dbReference type="ARBA" id="ARBA00004370"/>
    </source>
</evidence>
<feature type="transmembrane region" description="Helical" evidence="11">
    <location>
        <begin position="20"/>
        <end position="39"/>
    </location>
</feature>
<keyword evidence="7 14" id="KW-0418">Kinase</keyword>
<name>A0A0C6P543_BORBO</name>
<reference evidence="14 15" key="1">
    <citation type="journal article" date="2012" name="BMC Genomics">
        <title>Comparative genomics of the classical Bordetella subspecies: the evolution and exchange of virulence-associated diversity amongst closely related pathogens.</title>
        <authorList>
            <person name="Park J."/>
            <person name="Zhang Y."/>
            <person name="Buboltz A.M."/>
            <person name="Zhang X."/>
            <person name="Schuster S.C."/>
            <person name="Ahuja U."/>
            <person name="Liu M."/>
            <person name="Miller J.F."/>
            <person name="Sebaihia M."/>
            <person name="Bentley S.D."/>
            <person name="Parkhill J."/>
            <person name="Harvill E.T."/>
        </authorList>
    </citation>
    <scope>NUCLEOTIDE SEQUENCE [LARGE SCALE GENOMIC DNA]</scope>
    <source>
        <strain evidence="14 15">253</strain>
    </source>
</reference>
<comment type="catalytic activity">
    <reaction evidence="1">
        <text>ATP + protein L-histidine = ADP + protein N-phospho-L-histidine.</text>
        <dbReference type="EC" id="2.7.13.3"/>
    </reaction>
</comment>
<dbReference type="Pfam" id="PF00672">
    <property type="entry name" value="HAMP"/>
    <property type="match status" value="1"/>
</dbReference>
<evidence type="ECO:0000256" key="8">
    <source>
        <dbReference type="ARBA" id="ARBA00022989"/>
    </source>
</evidence>
<keyword evidence="9" id="KW-0902">Two-component regulatory system</keyword>
<keyword evidence="8 11" id="KW-1133">Transmembrane helix</keyword>
<dbReference type="InterPro" id="IPR003594">
    <property type="entry name" value="HATPase_dom"/>
</dbReference>
<dbReference type="Gene3D" id="3.30.565.10">
    <property type="entry name" value="Histidine kinase-like ATPase, C-terminal domain"/>
    <property type="match status" value="1"/>
</dbReference>
<dbReference type="HOGENOM" id="CLU_000445_89_6_4"/>
<dbReference type="Pfam" id="PF02518">
    <property type="entry name" value="HATPase_c"/>
    <property type="match status" value="1"/>
</dbReference>
<dbReference type="Gene3D" id="1.10.287.130">
    <property type="match status" value="1"/>
</dbReference>
<dbReference type="PRINTS" id="PR00344">
    <property type="entry name" value="BCTRLSENSOR"/>
</dbReference>
<dbReference type="Proteomes" id="UP000007564">
    <property type="component" value="Chromosome"/>
</dbReference>
<dbReference type="PANTHER" id="PTHR45436:SF8">
    <property type="entry name" value="HISTIDINE KINASE"/>
    <property type="match status" value="1"/>
</dbReference>
<evidence type="ECO:0000256" key="6">
    <source>
        <dbReference type="ARBA" id="ARBA00022692"/>
    </source>
</evidence>
<dbReference type="KEGG" id="bbh:BN112_3036"/>
<evidence type="ECO:0000256" key="11">
    <source>
        <dbReference type="SAM" id="Phobius"/>
    </source>
</evidence>
<evidence type="ECO:0000256" key="10">
    <source>
        <dbReference type="ARBA" id="ARBA00023136"/>
    </source>
</evidence>
<dbReference type="GO" id="GO:0000155">
    <property type="term" value="F:phosphorelay sensor kinase activity"/>
    <property type="evidence" value="ECO:0007669"/>
    <property type="project" value="InterPro"/>
</dbReference>
<evidence type="ECO:0000256" key="3">
    <source>
        <dbReference type="ARBA" id="ARBA00012438"/>
    </source>
</evidence>
<evidence type="ECO:0000256" key="5">
    <source>
        <dbReference type="ARBA" id="ARBA00022679"/>
    </source>
</evidence>
<feature type="transmembrane region" description="Helical" evidence="11">
    <location>
        <begin position="158"/>
        <end position="181"/>
    </location>
</feature>
<evidence type="ECO:0000259" key="13">
    <source>
        <dbReference type="PROSITE" id="PS50885"/>
    </source>
</evidence>
<sequence length="457" mass="50053">MTCFLRRLWNSISFRLTLNYGLMAILTTLILIVFIYAQFIGALRTEYTRQITSTAQRLEVAYEEGGRNALVSAIELTLSDRIDADREIYLLLDEHGRKIAGNLDESLPLDSTHTEVYEADIVHDAVPTRGHLKVLTLGGGETLVVGHDSSEIGDITSLIGRATATAILLAVLLVLLGTYIFRRELARRVSHIRQTTQQIGAGQLSKRISASTGEDEFTLLNRDVNAMLDRIELLMKSARHISDTIAHNLRTPLTRIVGALRTARRPGVSMAEVLDANQHAIESIERLNVLLEKLLQIAELEAGIQRRSFRPCELDVIVADVLEMYGTLAEEKGVSLLRAKLDNVTLHGDANLLASALANLIDNAVKFAASRVVVDVTRQNRTALVTITDDGAGLPPAEYEHLGKHFYRSDPSSEGHGLGLTSVKSIVGLHVGTLGFSDARPGLRVTVSLPLDPKSKP</sequence>
<dbReference type="OrthoDB" id="9809766at2"/>
<protein>
    <recommendedName>
        <fullName evidence="3">histidine kinase</fullName>
        <ecNumber evidence="3">2.7.13.3</ecNumber>
    </recommendedName>
</protein>
<dbReference type="SMART" id="SM00387">
    <property type="entry name" value="HATPase_c"/>
    <property type="match status" value="1"/>
</dbReference>
<evidence type="ECO:0000256" key="4">
    <source>
        <dbReference type="ARBA" id="ARBA00022553"/>
    </source>
</evidence>
<evidence type="ECO:0000256" key="1">
    <source>
        <dbReference type="ARBA" id="ARBA00000085"/>
    </source>
</evidence>
<dbReference type="EC" id="2.7.13.3" evidence="3"/>
<dbReference type="SUPFAM" id="SSF47384">
    <property type="entry name" value="Homodimeric domain of signal transducing histidine kinase"/>
    <property type="match status" value="1"/>
</dbReference>
<evidence type="ECO:0000256" key="7">
    <source>
        <dbReference type="ARBA" id="ARBA00022777"/>
    </source>
</evidence>
<dbReference type="InterPro" id="IPR050428">
    <property type="entry name" value="TCS_sensor_his_kinase"/>
</dbReference>
<dbReference type="Gene3D" id="6.10.340.10">
    <property type="match status" value="1"/>
</dbReference>
<evidence type="ECO:0000313" key="15">
    <source>
        <dbReference type="Proteomes" id="UP000007564"/>
    </source>
</evidence>
<gene>
    <name evidence="14" type="ORF">BN112_3036</name>
</gene>
<keyword evidence="6 11" id="KW-0812">Transmembrane</keyword>
<keyword evidence="10 11" id="KW-0472">Membrane</keyword>
<feature type="domain" description="HAMP" evidence="13">
    <location>
        <begin position="183"/>
        <end position="236"/>
    </location>
</feature>
<feature type="domain" description="Histidine kinase" evidence="12">
    <location>
        <begin position="244"/>
        <end position="453"/>
    </location>
</feature>
<dbReference type="InterPro" id="IPR005467">
    <property type="entry name" value="His_kinase_dom"/>
</dbReference>